<evidence type="ECO:0000313" key="6">
    <source>
        <dbReference type="EMBL" id="GGD51995.1"/>
    </source>
</evidence>
<gene>
    <name evidence="6" type="primary">glxR</name>
    <name evidence="6" type="ORF">GCM10010985_02110</name>
</gene>
<evidence type="ECO:0000313" key="7">
    <source>
        <dbReference type="Proteomes" id="UP000597138"/>
    </source>
</evidence>
<dbReference type="Pfam" id="PF14833">
    <property type="entry name" value="NAD_binding_11"/>
    <property type="match status" value="1"/>
</dbReference>
<evidence type="ECO:0000259" key="5">
    <source>
        <dbReference type="Pfam" id="PF14833"/>
    </source>
</evidence>
<dbReference type="Gene3D" id="3.40.50.720">
    <property type="entry name" value="NAD(P)-binding Rossmann-like Domain"/>
    <property type="match status" value="1"/>
</dbReference>
<dbReference type="PANTHER" id="PTHR43060:SF15">
    <property type="entry name" value="3-HYDROXYISOBUTYRATE DEHYDROGENASE-LIKE 1, MITOCHONDRIAL-RELATED"/>
    <property type="match status" value="1"/>
</dbReference>
<dbReference type="NCBIfam" id="TIGR01505">
    <property type="entry name" value="tartro_sem_red"/>
    <property type="match status" value="1"/>
</dbReference>
<dbReference type="InterPro" id="IPR015815">
    <property type="entry name" value="HIBADH-related"/>
</dbReference>
<dbReference type="SUPFAM" id="SSF48179">
    <property type="entry name" value="6-phosphogluconate dehydrogenase C-terminal domain-like"/>
    <property type="match status" value="1"/>
</dbReference>
<evidence type="ECO:0000256" key="2">
    <source>
        <dbReference type="ARBA" id="ARBA00023002"/>
    </source>
</evidence>
<evidence type="ECO:0000259" key="4">
    <source>
        <dbReference type="Pfam" id="PF03446"/>
    </source>
</evidence>
<accession>A0ABQ1R0X8</accession>
<keyword evidence="3" id="KW-0520">NAD</keyword>
<comment type="caution">
    <text evidence="6">The sequence shown here is derived from an EMBL/GenBank/DDBJ whole genome shotgun (WGS) entry which is preliminary data.</text>
</comment>
<dbReference type="PIRSF" id="PIRSF000103">
    <property type="entry name" value="HIBADH"/>
    <property type="match status" value="1"/>
</dbReference>
<dbReference type="InterPro" id="IPR002204">
    <property type="entry name" value="3-OH-isobutyrate_DH-rel_CS"/>
</dbReference>
<dbReference type="InterPro" id="IPR036291">
    <property type="entry name" value="NAD(P)-bd_dom_sf"/>
</dbReference>
<dbReference type="RefSeq" id="WP_188885310.1">
    <property type="nucleotide sequence ID" value="NZ_BMEG01000001.1"/>
</dbReference>
<dbReference type="PANTHER" id="PTHR43060">
    <property type="entry name" value="3-HYDROXYISOBUTYRATE DEHYDROGENASE-LIKE 1, MITOCHONDRIAL-RELATED"/>
    <property type="match status" value="1"/>
</dbReference>
<feature type="domain" description="6-phosphogluconate dehydrogenase NADP-binding" evidence="4">
    <location>
        <begin position="3"/>
        <end position="160"/>
    </location>
</feature>
<sequence length="301" mass="31749">MATIGFIGLGIMGAHMARNLLKGGHTLVVNGKYPVPDDIRGQTQVVADSAAVAQASEIVITMVPDTPDVANVLFADDGVAHGLTRGKLVIDMSSISPLDTQEFAKKINALGCDYLDAPVSGGEVGAREATLTIMVGGPQKSFDIAKPLFELMGKNISLIGDNGAGQTTKVANQIIVALNIEAVAEALLFASRSGADPERVRKALMGGFASSRILEVHGERMTKRTFNPGFRIELHQKDLNLALDGARKMGLALPHTASAQQLFSVCAANGGKAWDHSALVRALEIMSNWQVAEEPQQAKAA</sequence>
<comment type="similarity">
    <text evidence="1">Belongs to the HIBADH-related family.</text>
</comment>
<evidence type="ECO:0000256" key="3">
    <source>
        <dbReference type="ARBA" id="ARBA00023027"/>
    </source>
</evidence>
<dbReference type="EMBL" id="BMEG01000001">
    <property type="protein sequence ID" value="GGD51995.1"/>
    <property type="molecule type" value="Genomic_DNA"/>
</dbReference>
<keyword evidence="7" id="KW-1185">Reference proteome</keyword>
<dbReference type="PROSITE" id="PS00895">
    <property type="entry name" value="3_HYDROXYISOBUT_DH"/>
    <property type="match status" value="1"/>
</dbReference>
<dbReference type="Gene3D" id="1.10.1040.10">
    <property type="entry name" value="N-(1-d-carboxylethyl)-l-norvaline Dehydrogenase, domain 2"/>
    <property type="match status" value="1"/>
</dbReference>
<dbReference type="SUPFAM" id="SSF51735">
    <property type="entry name" value="NAD(P)-binding Rossmann-fold domains"/>
    <property type="match status" value="1"/>
</dbReference>
<evidence type="ECO:0000256" key="1">
    <source>
        <dbReference type="ARBA" id="ARBA00009080"/>
    </source>
</evidence>
<dbReference type="Proteomes" id="UP000597138">
    <property type="component" value="Unassembled WGS sequence"/>
</dbReference>
<feature type="domain" description="3-hydroxyisobutyrate dehydrogenase-like NAD-binding" evidence="5">
    <location>
        <begin position="163"/>
        <end position="283"/>
    </location>
</feature>
<dbReference type="InterPro" id="IPR008927">
    <property type="entry name" value="6-PGluconate_DH-like_C_sf"/>
</dbReference>
<dbReference type="InterPro" id="IPR006115">
    <property type="entry name" value="6PGDH_NADP-bd"/>
</dbReference>
<protein>
    <submittedName>
        <fullName evidence="6">2-hydroxy-3-oxopropionate reductase</fullName>
    </submittedName>
</protein>
<dbReference type="Pfam" id="PF03446">
    <property type="entry name" value="NAD_binding_2"/>
    <property type="match status" value="1"/>
</dbReference>
<dbReference type="InterPro" id="IPR006398">
    <property type="entry name" value="Tartro_sem_red"/>
</dbReference>
<dbReference type="InterPro" id="IPR029154">
    <property type="entry name" value="HIBADH-like_NADP-bd"/>
</dbReference>
<keyword evidence="2" id="KW-0560">Oxidoreductase</keyword>
<name>A0ABQ1R0X8_9BURK</name>
<reference evidence="7" key="1">
    <citation type="journal article" date="2019" name="Int. J. Syst. Evol. Microbiol.">
        <title>The Global Catalogue of Microorganisms (GCM) 10K type strain sequencing project: providing services to taxonomists for standard genome sequencing and annotation.</title>
        <authorList>
            <consortium name="The Broad Institute Genomics Platform"/>
            <consortium name="The Broad Institute Genome Sequencing Center for Infectious Disease"/>
            <person name="Wu L."/>
            <person name="Ma J."/>
        </authorList>
    </citation>
    <scope>NUCLEOTIDE SEQUENCE [LARGE SCALE GENOMIC DNA]</scope>
    <source>
        <strain evidence="7">CGMCC 1.11013</strain>
    </source>
</reference>
<dbReference type="InterPro" id="IPR013328">
    <property type="entry name" value="6PGD_dom2"/>
</dbReference>
<organism evidence="6 7">
    <name type="scientific">Caballeronia grimmiae</name>
    <dbReference type="NCBI Taxonomy" id="1071679"/>
    <lineage>
        <taxon>Bacteria</taxon>
        <taxon>Pseudomonadati</taxon>
        <taxon>Pseudomonadota</taxon>
        <taxon>Betaproteobacteria</taxon>
        <taxon>Burkholderiales</taxon>
        <taxon>Burkholderiaceae</taxon>
        <taxon>Caballeronia</taxon>
    </lineage>
</organism>
<proteinExistence type="inferred from homology"/>